<comment type="caution">
    <text evidence="3">The sequence shown here is derived from an EMBL/GenBank/DDBJ whole genome shotgun (WGS) entry which is preliminary data.</text>
</comment>
<evidence type="ECO:0000259" key="2">
    <source>
        <dbReference type="Pfam" id="PF20766"/>
    </source>
</evidence>
<evidence type="ECO:0008006" key="5">
    <source>
        <dbReference type="Google" id="ProtNLM"/>
    </source>
</evidence>
<dbReference type="OrthoDB" id="146030at2157"/>
<dbReference type="SUPFAM" id="SSF50475">
    <property type="entry name" value="FMN-binding split barrel"/>
    <property type="match status" value="1"/>
</dbReference>
<gene>
    <name evidence="3" type="ORF">CM19_09105</name>
</gene>
<dbReference type="Proteomes" id="UP000024332">
    <property type="component" value="Unassembled WGS sequence"/>
</dbReference>
<accession>A0A031LMG3</accession>
<dbReference type="InterPro" id="IPR049288">
    <property type="entry name" value="DUF447_C"/>
</dbReference>
<dbReference type="STRING" id="1160895.CM19_09105"/>
<feature type="domain" description="DUF447" evidence="2">
    <location>
        <begin position="131"/>
        <end position="174"/>
    </location>
</feature>
<dbReference type="Gene3D" id="1.20.58.290">
    <property type="entry name" value="Hypothetical membrane protein ta0354_69_121"/>
    <property type="match status" value="1"/>
</dbReference>
<dbReference type="Gene3D" id="2.30.110.10">
    <property type="entry name" value="Electron Transport, Fmn-binding Protein, Chain A"/>
    <property type="match status" value="1"/>
</dbReference>
<dbReference type="Pfam" id="PF20766">
    <property type="entry name" value="DUF447_C"/>
    <property type="match status" value="1"/>
</dbReference>
<keyword evidence="4" id="KW-1185">Reference proteome</keyword>
<proteinExistence type="predicted"/>
<dbReference type="InterPro" id="IPR007386">
    <property type="entry name" value="DUF447_N"/>
</dbReference>
<evidence type="ECO:0000259" key="1">
    <source>
        <dbReference type="Pfam" id="PF04289"/>
    </source>
</evidence>
<reference evidence="3 4" key="1">
    <citation type="submission" date="2014-03" db="EMBL/GenBank/DDBJ databases">
        <title>Draft genome sequence of the novel thermoacidophilic archaea Acidianus copahuensis ALE1 strain, isolated from Copahue volcanic area in Neuquen Argentina.</title>
        <authorList>
            <person name="Urbieta M.S."/>
            <person name="Rascovan N."/>
            <person name="Castro C."/>
            <person name="Revale S."/>
            <person name="Giaveno M.A."/>
            <person name="Vazquez M.P."/>
            <person name="Donati E.R."/>
        </authorList>
    </citation>
    <scope>NUCLEOTIDE SEQUENCE [LARGE SCALE GENOMIC DNA]</scope>
    <source>
        <strain evidence="3 4">ALE1</strain>
    </source>
</reference>
<sequence length="196" mass="22635">MRLNDLIKKTFPNDGIYESIVGTNGISKNLSPIGIVKTENRLIMKLYKNTDTIKNLAIYPFCSVNIVHDPQLFYLTLIGKEIDYKIKYGLPSLNGVTIYCKCEKELEGNPSVFTLNPFDYEISDNTITAFNRGSALFIDSLVHFTRLDIVSEEIKEEIIPIILYEIEISRKTSPWLIQYLEEIDKIVRSKRYKLDQ</sequence>
<evidence type="ECO:0000313" key="3">
    <source>
        <dbReference type="EMBL" id="EZQ03866.1"/>
    </source>
</evidence>
<dbReference type="EMBL" id="JFZT01000047">
    <property type="protein sequence ID" value="EZQ03866.1"/>
    <property type="molecule type" value="Genomic_DNA"/>
</dbReference>
<evidence type="ECO:0000313" key="4">
    <source>
        <dbReference type="Proteomes" id="UP000024332"/>
    </source>
</evidence>
<dbReference type="AlphaFoldDB" id="A0A031LMG3"/>
<organism evidence="3 4">
    <name type="scientific">Candidatus Acidianus copahuensis</name>
    <dbReference type="NCBI Taxonomy" id="1160895"/>
    <lineage>
        <taxon>Archaea</taxon>
        <taxon>Thermoproteota</taxon>
        <taxon>Thermoprotei</taxon>
        <taxon>Sulfolobales</taxon>
        <taxon>Sulfolobaceae</taxon>
        <taxon>Acidianus</taxon>
    </lineage>
</organism>
<dbReference type="RefSeq" id="WP_048100035.1">
    <property type="nucleotide sequence ID" value="NZ_JFZT01000047.1"/>
</dbReference>
<dbReference type="InterPro" id="IPR012349">
    <property type="entry name" value="Split_barrel_FMN-bd"/>
</dbReference>
<name>A0A031LMG3_9CREN</name>
<dbReference type="Pfam" id="PF04289">
    <property type="entry name" value="DUF447_N"/>
    <property type="match status" value="1"/>
</dbReference>
<protein>
    <recommendedName>
        <fullName evidence="5">DUF447 family protein</fullName>
    </recommendedName>
</protein>
<feature type="domain" description="DUF447" evidence="1">
    <location>
        <begin position="17"/>
        <end position="122"/>
    </location>
</feature>